<dbReference type="GO" id="GO:0006857">
    <property type="term" value="P:oligopeptide transport"/>
    <property type="evidence" value="ECO:0007669"/>
    <property type="project" value="InterPro"/>
</dbReference>
<comment type="similarity">
    <text evidence="2">Belongs to the major facilitator superfamily. Proton-dependent oligopeptide transporter (POT/PTR) (TC 2.A.17) family.</text>
</comment>
<dbReference type="GO" id="GO:0022857">
    <property type="term" value="F:transmembrane transporter activity"/>
    <property type="evidence" value="ECO:0007669"/>
    <property type="project" value="InterPro"/>
</dbReference>
<dbReference type="PROSITE" id="PS01022">
    <property type="entry name" value="PTR2_1"/>
    <property type="match status" value="1"/>
</dbReference>
<protein>
    <recommendedName>
        <fullName evidence="9">Oligopeptide transporter 1</fullName>
    </recommendedName>
</protein>
<keyword evidence="6" id="KW-0653">Protein transport</keyword>
<keyword evidence="3" id="KW-0813">Transport</keyword>
<feature type="transmembrane region" description="Helical" evidence="11">
    <location>
        <begin position="71"/>
        <end position="90"/>
    </location>
</feature>
<gene>
    <name evidence="12" type="ORF">H0235_010147</name>
</gene>
<feature type="transmembrane region" description="Helical" evidence="11">
    <location>
        <begin position="166"/>
        <end position="186"/>
    </location>
</feature>
<dbReference type="EMBL" id="JACSDY010000009">
    <property type="protein sequence ID" value="KAF7419850.1"/>
    <property type="molecule type" value="Genomic_DNA"/>
</dbReference>
<feature type="transmembrane region" description="Helical" evidence="11">
    <location>
        <begin position="677"/>
        <end position="698"/>
    </location>
</feature>
<feature type="transmembrane region" description="Helical" evidence="11">
    <location>
        <begin position="102"/>
        <end position="124"/>
    </location>
</feature>
<evidence type="ECO:0000256" key="2">
    <source>
        <dbReference type="ARBA" id="ARBA00005982"/>
    </source>
</evidence>
<feature type="transmembrane region" description="Helical" evidence="11">
    <location>
        <begin position="609"/>
        <end position="629"/>
    </location>
</feature>
<evidence type="ECO:0000256" key="7">
    <source>
        <dbReference type="ARBA" id="ARBA00022989"/>
    </source>
</evidence>
<organism evidence="12 13">
    <name type="scientific">Vespula pensylvanica</name>
    <name type="common">Western yellow jacket</name>
    <name type="synonym">Wasp</name>
    <dbReference type="NCBI Taxonomy" id="30213"/>
    <lineage>
        <taxon>Eukaryota</taxon>
        <taxon>Metazoa</taxon>
        <taxon>Ecdysozoa</taxon>
        <taxon>Arthropoda</taxon>
        <taxon>Hexapoda</taxon>
        <taxon>Insecta</taxon>
        <taxon>Pterygota</taxon>
        <taxon>Neoptera</taxon>
        <taxon>Endopterygota</taxon>
        <taxon>Hymenoptera</taxon>
        <taxon>Apocrita</taxon>
        <taxon>Aculeata</taxon>
        <taxon>Vespoidea</taxon>
        <taxon>Vespidae</taxon>
        <taxon>Vespinae</taxon>
        <taxon>Vespula</taxon>
    </lineage>
</organism>
<evidence type="ECO:0000313" key="13">
    <source>
        <dbReference type="Proteomes" id="UP000600918"/>
    </source>
</evidence>
<evidence type="ECO:0000256" key="8">
    <source>
        <dbReference type="ARBA" id="ARBA00023136"/>
    </source>
</evidence>
<sequence length="729" mass="82781">MERKLSENEIRDHPEEHSDVEATETKLKYPKSVFFIISNEFCERFSFYGMRTVLTLYLRNVLNYTDNTSTVIYHIFTMFVFFFPLFGAILADSILGKYRTIFYVSIIYTVGQLLLALSAVPPLGLPPREFALVGLFLIAIGSGGIKPCVSAFGGDQFVLPQQEQQLSTFFSVFYFSINSGSLISSFLTPILRSDVTCFGDKTCYSLSFLIPAILMSISIVIFVLGKPLYKIVDLKGNIVVDVTKCIYYAIKKKIQSKEKVDHWLDHSSDKYGQKLVEDIKDSLQVLKMFLPLPIFWALFDQQGSRWTIQATRMDGKVGNFLIQSDQMQVFNPLLVVIFIPIFETCIYPIFSKIHLLNTPLKKLTVGGVLAALSFVISAIVELQLEKTYPILPTTEEAQVRIFNTMNCNVIINIDGKDETINGLDFWENINIKTINGSANLKYSLNPTDCFSKNFIKDGKSIIESVKLEIYVRIENRTMVITEAKAISFAITPDGIKYNYTDNVAKPKNGLPLVRGLIYLSVESMQKNTSLMFYQESKLVDEIILDKTNINKTSLHELKPDKYNIYLNEKLLLPNVELKLGGVYTIVGHDIPEETKLSIVTVTLPNSMHLFWLLPQYIVITMAEVLFSVTGLEFAFTQSPPSMKSLMQSSWLLTVAFGNLIVVIIAEISFFSRQVYEFFLFAGLMLIFMILFGIMTMFYKYTDIPETNEEEIVLEGKNGTVNPSYKNDEK</sequence>
<name>A0A834NWJ4_VESPE</name>
<feature type="transmembrane region" description="Helical" evidence="11">
    <location>
        <begin position="329"/>
        <end position="350"/>
    </location>
</feature>
<keyword evidence="5" id="KW-0571">Peptide transport</keyword>
<feature type="transmembrane region" description="Helical" evidence="11">
    <location>
        <begin position="130"/>
        <end position="154"/>
    </location>
</feature>
<feature type="transmembrane region" description="Helical" evidence="11">
    <location>
        <begin position="206"/>
        <end position="225"/>
    </location>
</feature>
<evidence type="ECO:0000313" key="12">
    <source>
        <dbReference type="EMBL" id="KAF7419850.1"/>
    </source>
</evidence>
<dbReference type="GO" id="GO:0016020">
    <property type="term" value="C:membrane"/>
    <property type="evidence" value="ECO:0007669"/>
    <property type="project" value="UniProtKB-SubCell"/>
</dbReference>
<reference evidence="12" key="1">
    <citation type="journal article" date="2020" name="G3 (Bethesda)">
        <title>High-Quality Assemblies for Three Invasive Social Wasps from the &lt;i&gt;Vespula&lt;/i&gt; Genus.</title>
        <authorList>
            <person name="Harrop T.W.R."/>
            <person name="Guhlin J."/>
            <person name="McLaughlin G.M."/>
            <person name="Permina E."/>
            <person name="Stockwell P."/>
            <person name="Gilligan J."/>
            <person name="Le Lec M.F."/>
            <person name="Gruber M.A.M."/>
            <person name="Quinn O."/>
            <person name="Lovegrove M."/>
            <person name="Duncan E.J."/>
            <person name="Remnant E.J."/>
            <person name="Van Eeckhoven J."/>
            <person name="Graham B."/>
            <person name="Knapp R.A."/>
            <person name="Langford K.W."/>
            <person name="Kronenberg Z."/>
            <person name="Press M.O."/>
            <person name="Eacker S.M."/>
            <person name="Wilson-Rankin E.E."/>
            <person name="Purcell J."/>
            <person name="Lester P.J."/>
            <person name="Dearden P.K."/>
        </authorList>
    </citation>
    <scope>NUCLEOTIDE SEQUENCE</scope>
    <source>
        <strain evidence="12">Volc-1</strain>
    </source>
</reference>
<evidence type="ECO:0000256" key="5">
    <source>
        <dbReference type="ARBA" id="ARBA00022856"/>
    </source>
</evidence>
<keyword evidence="4 11" id="KW-0812">Transmembrane</keyword>
<feature type="region of interest" description="Disordered" evidence="10">
    <location>
        <begin position="1"/>
        <end position="22"/>
    </location>
</feature>
<dbReference type="PANTHER" id="PTHR11654">
    <property type="entry name" value="OLIGOPEPTIDE TRANSPORTER-RELATED"/>
    <property type="match status" value="1"/>
</dbReference>
<dbReference type="GO" id="GO:0015031">
    <property type="term" value="P:protein transport"/>
    <property type="evidence" value="ECO:0007669"/>
    <property type="project" value="UniProtKB-KW"/>
</dbReference>
<dbReference type="AlphaFoldDB" id="A0A834NWJ4"/>
<evidence type="ECO:0000256" key="1">
    <source>
        <dbReference type="ARBA" id="ARBA00004141"/>
    </source>
</evidence>
<evidence type="ECO:0000256" key="3">
    <source>
        <dbReference type="ARBA" id="ARBA00022448"/>
    </source>
</evidence>
<proteinExistence type="inferred from homology"/>
<evidence type="ECO:0000256" key="6">
    <source>
        <dbReference type="ARBA" id="ARBA00022927"/>
    </source>
</evidence>
<comment type="caution">
    <text evidence="12">The sequence shown here is derived from an EMBL/GenBank/DDBJ whole genome shotgun (WGS) entry which is preliminary data.</text>
</comment>
<keyword evidence="8 11" id="KW-0472">Membrane</keyword>
<dbReference type="InterPro" id="IPR000109">
    <property type="entry name" value="POT_fam"/>
</dbReference>
<comment type="subcellular location">
    <subcellularLocation>
        <location evidence="1">Membrane</location>
        <topology evidence="1">Multi-pass membrane protein</topology>
    </subcellularLocation>
</comment>
<evidence type="ECO:0000256" key="9">
    <source>
        <dbReference type="ARBA" id="ARBA00078114"/>
    </source>
</evidence>
<dbReference type="InterPro" id="IPR036259">
    <property type="entry name" value="MFS_trans_sf"/>
</dbReference>
<evidence type="ECO:0000256" key="4">
    <source>
        <dbReference type="ARBA" id="ARBA00022692"/>
    </source>
</evidence>
<evidence type="ECO:0000256" key="11">
    <source>
        <dbReference type="SAM" id="Phobius"/>
    </source>
</evidence>
<feature type="transmembrane region" description="Helical" evidence="11">
    <location>
        <begin position="649"/>
        <end position="670"/>
    </location>
</feature>
<accession>A0A834NWJ4</accession>
<dbReference type="InterPro" id="IPR018456">
    <property type="entry name" value="PTR2_symporter_CS"/>
</dbReference>
<evidence type="ECO:0000256" key="10">
    <source>
        <dbReference type="SAM" id="MobiDB-lite"/>
    </source>
</evidence>
<dbReference type="FunFam" id="1.20.1250.20:FF:000049">
    <property type="entry name" value="Solute carrier family 15 member 2"/>
    <property type="match status" value="1"/>
</dbReference>
<dbReference type="CDD" id="cd17347">
    <property type="entry name" value="MFS_SLC15A1_2_like"/>
    <property type="match status" value="1"/>
</dbReference>
<keyword evidence="13" id="KW-1185">Reference proteome</keyword>
<feature type="transmembrane region" description="Helical" evidence="11">
    <location>
        <begin position="362"/>
        <end position="380"/>
    </location>
</feature>
<dbReference type="Proteomes" id="UP000600918">
    <property type="component" value="Unassembled WGS sequence"/>
</dbReference>
<dbReference type="SUPFAM" id="SSF103473">
    <property type="entry name" value="MFS general substrate transporter"/>
    <property type="match status" value="1"/>
</dbReference>
<dbReference type="Pfam" id="PF00854">
    <property type="entry name" value="PTR2"/>
    <property type="match status" value="2"/>
</dbReference>
<keyword evidence="7 11" id="KW-1133">Transmembrane helix</keyword>
<dbReference type="Gene3D" id="1.20.1250.20">
    <property type="entry name" value="MFS general substrate transporter like domains"/>
    <property type="match status" value="2"/>
</dbReference>